<keyword evidence="3" id="KW-1185">Reference proteome</keyword>
<dbReference type="Proteomes" id="UP000095283">
    <property type="component" value="Unplaced"/>
</dbReference>
<evidence type="ECO:0000259" key="2">
    <source>
        <dbReference type="Pfam" id="PF19019"/>
    </source>
</evidence>
<proteinExistence type="predicted"/>
<dbReference type="AlphaFoldDB" id="A0A1I7WUY5"/>
<dbReference type="InterPro" id="IPR043603">
    <property type="entry name" value="Phlebo_G2_C"/>
</dbReference>
<evidence type="ECO:0000313" key="4">
    <source>
        <dbReference type="WBParaSite" id="Hba_08967"/>
    </source>
</evidence>
<evidence type="ECO:0000313" key="3">
    <source>
        <dbReference type="Proteomes" id="UP000095283"/>
    </source>
</evidence>
<dbReference type="WBParaSite" id="Hba_08967">
    <property type="protein sequence ID" value="Hba_08967"/>
    <property type="gene ID" value="Hba_08967"/>
</dbReference>
<sequence length="440" mass="49312">MSANKYKNASVGYIDVRINPLKVICRKVTHFYTRDSTPKQIPELSQAFKYPGNVRCSESCAGWFCGCALPGAACMFYKVAHIPRNPHPYEFFTCASWTKQIEISMLYVFGKKKIHKIIQTRPYETNNKISDTIVKITSLTMHEDPLLNSMFAESREYTVIVPEAFVIATHCDSDHQARYNFSSCSTREVCFCSNNGVDVDCDCPVSPLASLHKRYETTLPITTPRLRLYSENSELIAETEQMEATIAISSFMNVQLSVLVDSPPCSISLSPIQGCYRCLEGAEIIAFCKSDKSAIVELRCADKSFAIQCDPSPKKQILKFHYNSAIILDNCESSCGNKNVSLVVEGILKFHSENVEELRKLQVIHQWHASEGMPDLNPLLITLREHWKITLAAGISTAALIAGTYFWGPIVVIFLINAIFLIIGKIGTILKALVCCFKRN</sequence>
<feature type="domain" description="Phlebovirus glycoprotein G2 fusion" evidence="1">
    <location>
        <begin position="39"/>
        <end position="245"/>
    </location>
</feature>
<protein>
    <submittedName>
        <fullName evidence="4">Phlebovirus_G2 domain-containing protein</fullName>
    </submittedName>
</protein>
<feature type="domain" description="Phlebovirus glycoprotein G2 C-terminal" evidence="2">
    <location>
        <begin position="265"/>
        <end position="348"/>
    </location>
</feature>
<reference evidence="4" key="1">
    <citation type="submission" date="2016-11" db="UniProtKB">
        <authorList>
            <consortium name="WormBaseParasite"/>
        </authorList>
    </citation>
    <scope>IDENTIFICATION</scope>
</reference>
<accession>A0A1I7WUY5</accession>
<dbReference type="Pfam" id="PF07245">
    <property type="entry name" value="Phlebovirus_G2"/>
    <property type="match status" value="1"/>
</dbReference>
<name>A0A1I7WUY5_HETBA</name>
<organism evidence="3 4">
    <name type="scientific">Heterorhabditis bacteriophora</name>
    <name type="common">Entomopathogenic nematode worm</name>
    <dbReference type="NCBI Taxonomy" id="37862"/>
    <lineage>
        <taxon>Eukaryota</taxon>
        <taxon>Metazoa</taxon>
        <taxon>Ecdysozoa</taxon>
        <taxon>Nematoda</taxon>
        <taxon>Chromadorea</taxon>
        <taxon>Rhabditida</taxon>
        <taxon>Rhabditina</taxon>
        <taxon>Rhabditomorpha</taxon>
        <taxon>Strongyloidea</taxon>
        <taxon>Heterorhabditidae</taxon>
        <taxon>Heterorhabditis</taxon>
    </lineage>
</organism>
<evidence type="ECO:0000259" key="1">
    <source>
        <dbReference type="Pfam" id="PF07245"/>
    </source>
</evidence>
<dbReference type="Gene3D" id="2.60.40.3770">
    <property type="match status" value="1"/>
</dbReference>
<dbReference type="InterPro" id="IPR009878">
    <property type="entry name" value="Phlebovirus_G2_fusion"/>
</dbReference>
<dbReference type="Pfam" id="PF19019">
    <property type="entry name" value="Phlebo_G2_C"/>
    <property type="match status" value="1"/>
</dbReference>